<dbReference type="SUPFAM" id="SSF53901">
    <property type="entry name" value="Thiolase-like"/>
    <property type="match status" value="2"/>
</dbReference>
<dbReference type="Proteomes" id="UP000315724">
    <property type="component" value="Chromosome"/>
</dbReference>
<dbReference type="EMBL" id="CP036267">
    <property type="protein sequence ID" value="QDT35293.1"/>
    <property type="molecule type" value="Genomic_DNA"/>
</dbReference>
<dbReference type="PANTHER" id="PTHR11712:SF336">
    <property type="entry name" value="3-OXOACYL-[ACYL-CARRIER-PROTEIN] SYNTHASE, MITOCHONDRIAL"/>
    <property type="match status" value="1"/>
</dbReference>
<comment type="similarity">
    <text evidence="1 3">Belongs to the thiolase-like superfamily. Beta-ketoacyl-ACP synthases family.</text>
</comment>
<evidence type="ECO:0000259" key="4">
    <source>
        <dbReference type="PROSITE" id="PS52004"/>
    </source>
</evidence>
<dbReference type="RefSeq" id="WP_145204623.1">
    <property type="nucleotide sequence ID" value="NZ_CP036267.1"/>
</dbReference>
<dbReference type="CDD" id="cd00834">
    <property type="entry name" value="KAS_I_II"/>
    <property type="match status" value="1"/>
</dbReference>
<evidence type="ECO:0000256" key="1">
    <source>
        <dbReference type="ARBA" id="ARBA00008467"/>
    </source>
</evidence>
<gene>
    <name evidence="5" type="primary">fabF_5</name>
    <name evidence="5" type="ORF">Mal48_45690</name>
</gene>
<dbReference type="OrthoDB" id="292158at2"/>
<protein>
    <submittedName>
        <fullName evidence="5">3-oxoacyl-[acyl-carrier-protein] synthase 2</fullName>
        <ecNumber evidence="5">2.3.1.179</ecNumber>
    </submittedName>
</protein>
<dbReference type="EC" id="2.3.1.179" evidence="5"/>
<dbReference type="GO" id="GO:0006633">
    <property type="term" value="P:fatty acid biosynthetic process"/>
    <property type="evidence" value="ECO:0007669"/>
    <property type="project" value="InterPro"/>
</dbReference>
<organism evidence="5 6">
    <name type="scientific">Thalassoglobus polymorphus</name>
    <dbReference type="NCBI Taxonomy" id="2527994"/>
    <lineage>
        <taxon>Bacteria</taxon>
        <taxon>Pseudomonadati</taxon>
        <taxon>Planctomycetota</taxon>
        <taxon>Planctomycetia</taxon>
        <taxon>Planctomycetales</taxon>
        <taxon>Planctomycetaceae</taxon>
        <taxon>Thalassoglobus</taxon>
    </lineage>
</organism>
<dbReference type="PROSITE" id="PS00606">
    <property type="entry name" value="KS3_1"/>
    <property type="match status" value="1"/>
</dbReference>
<dbReference type="Pfam" id="PF02801">
    <property type="entry name" value="Ketoacyl-synt_C"/>
    <property type="match status" value="1"/>
</dbReference>
<dbReference type="InterPro" id="IPR014030">
    <property type="entry name" value="Ketoacyl_synth_N"/>
</dbReference>
<dbReference type="PROSITE" id="PS52004">
    <property type="entry name" value="KS3_2"/>
    <property type="match status" value="1"/>
</dbReference>
<reference evidence="5 6" key="1">
    <citation type="submission" date="2019-02" db="EMBL/GenBank/DDBJ databases">
        <title>Deep-cultivation of Planctomycetes and their phenomic and genomic characterization uncovers novel biology.</title>
        <authorList>
            <person name="Wiegand S."/>
            <person name="Jogler M."/>
            <person name="Boedeker C."/>
            <person name="Pinto D."/>
            <person name="Vollmers J."/>
            <person name="Rivas-Marin E."/>
            <person name="Kohn T."/>
            <person name="Peeters S.H."/>
            <person name="Heuer A."/>
            <person name="Rast P."/>
            <person name="Oberbeckmann S."/>
            <person name="Bunk B."/>
            <person name="Jeske O."/>
            <person name="Meyerdierks A."/>
            <person name="Storesund J.E."/>
            <person name="Kallscheuer N."/>
            <person name="Luecker S."/>
            <person name="Lage O.M."/>
            <person name="Pohl T."/>
            <person name="Merkel B.J."/>
            <person name="Hornburger P."/>
            <person name="Mueller R.-W."/>
            <person name="Bruemmer F."/>
            <person name="Labrenz M."/>
            <person name="Spormann A.M."/>
            <person name="Op den Camp H."/>
            <person name="Overmann J."/>
            <person name="Amann R."/>
            <person name="Jetten M.S.M."/>
            <person name="Mascher T."/>
            <person name="Medema M.H."/>
            <person name="Devos D.P."/>
            <person name="Kaster A.-K."/>
            <person name="Ovreas L."/>
            <person name="Rohde M."/>
            <person name="Galperin M.Y."/>
            <person name="Jogler C."/>
        </authorList>
    </citation>
    <scope>NUCLEOTIDE SEQUENCE [LARGE SCALE GENOMIC DNA]</scope>
    <source>
        <strain evidence="5 6">Mal48</strain>
    </source>
</reference>
<sequence>MPHVPENKTRSHRKADVNRVRIAVTGIGLVTPLGTETESTWDALQRGDSAARFLTEEEIESRQIPSRVRGYGARVELKNPGLHDSRSTTFALMAARQAIAQAQLSPEFQRSAGCVFGTSKTDLRATDELFAKLHEDRASQAEPDLSALFPSSPSTAVANEFQLQGPASCPVAACATGMVSLIRAAELIRHGDASTVITGSTDCSLHAGLLASYRRLGVLAKPEDDPAQACRPFDQHRGGFVVGEGAAALVLEDWDQANERGAAPLAEWVDGLIGCDPTGLTAVDSTGETLAQLIQKLLDKNQVHPRQVSTICYHGTATRMNDLTEARAIQLVFGDRPSGFGIKGAIGHLMGAAGAVEAATSVCAIKDQIIPPTANHHHHDPECPNRVTGRHAVRQPIEYLLKTSLGFGGHLAVGLLKRVTN</sequence>
<proteinExistence type="inferred from homology"/>
<dbReference type="GO" id="GO:0004315">
    <property type="term" value="F:3-oxoacyl-[acyl-carrier-protein] synthase activity"/>
    <property type="evidence" value="ECO:0007669"/>
    <property type="project" value="UniProtKB-EC"/>
</dbReference>
<dbReference type="InterPro" id="IPR018201">
    <property type="entry name" value="Ketoacyl_synth_AS"/>
</dbReference>
<dbReference type="InterPro" id="IPR000794">
    <property type="entry name" value="Beta-ketoacyl_synthase"/>
</dbReference>
<dbReference type="AlphaFoldDB" id="A0A517QUK5"/>
<dbReference type="Pfam" id="PF00109">
    <property type="entry name" value="ketoacyl-synt"/>
    <property type="match status" value="1"/>
</dbReference>
<feature type="domain" description="Ketosynthase family 3 (KS3)" evidence="4">
    <location>
        <begin position="19"/>
        <end position="418"/>
    </location>
</feature>
<dbReference type="InterPro" id="IPR020841">
    <property type="entry name" value="PKS_Beta-ketoAc_synthase_dom"/>
</dbReference>
<dbReference type="Gene3D" id="3.40.47.10">
    <property type="match status" value="2"/>
</dbReference>
<dbReference type="PANTHER" id="PTHR11712">
    <property type="entry name" value="POLYKETIDE SYNTHASE-RELATED"/>
    <property type="match status" value="1"/>
</dbReference>
<evidence type="ECO:0000313" key="5">
    <source>
        <dbReference type="EMBL" id="QDT35293.1"/>
    </source>
</evidence>
<dbReference type="InterPro" id="IPR014031">
    <property type="entry name" value="Ketoacyl_synth_C"/>
</dbReference>
<dbReference type="InterPro" id="IPR016039">
    <property type="entry name" value="Thiolase-like"/>
</dbReference>
<keyword evidence="2 3" id="KW-0808">Transferase</keyword>
<keyword evidence="6" id="KW-1185">Reference proteome</keyword>
<name>A0A517QUK5_9PLAN</name>
<dbReference type="SMART" id="SM00825">
    <property type="entry name" value="PKS_KS"/>
    <property type="match status" value="1"/>
</dbReference>
<keyword evidence="5" id="KW-0012">Acyltransferase</keyword>
<accession>A0A517QUK5</accession>
<evidence type="ECO:0000313" key="6">
    <source>
        <dbReference type="Proteomes" id="UP000315724"/>
    </source>
</evidence>
<evidence type="ECO:0000256" key="3">
    <source>
        <dbReference type="RuleBase" id="RU003694"/>
    </source>
</evidence>
<evidence type="ECO:0000256" key="2">
    <source>
        <dbReference type="ARBA" id="ARBA00022679"/>
    </source>
</evidence>
<dbReference type="KEGG" id="tpol:Mal48_45690"/>